<dbReference type="Proteomes" id="UP000032633">
    <property type="component" value="Chromosome"/>
</dbReference>
<reference evidence="4 5" key="1">
    <citation type="journal article" date="2015" name="J. Biotechnol.">
        <title>Complete genome sequence of Paenibacillus beijingensis 7188(T) (=DSM 24997(T)), a novel rhizobacterium from jujube garden soil.</title>
        <authorList>
            <person name="Kwak Y."/>
            <person name="Shin J.H."/>
        </authorList>
    </citation>
    <scope>NUCLEOTIDE SEQUENCE [LARGE SCALE GENOMIC DNA]</scope>
    <source>
        <strain evidence="4 5">DSM 24997</strain>
    </source>
</reference>
<dbReference type="PATRIC" id="fig|1126833.4.peg.3769"/>
<proteinExistence type="inferred from homology"/>
<evidence type="ECO:0000256" key="3">
    <source>
        <dbReference type="RuleBase" id="RU003707"/>
    </source>
</evidence>
<reference evidence="5" key="2">
    <citation type="submission" date="2015-03" db="EMBL/GenBank/DDBJ databases">
        <title>Genome sequence of Paenibacillus beijingensis strain DSM 24997T.</title>
        <authorList>
            <person name="Kwak Y."/>
            <person name="Shin J.-H."/>
        </authorList>
    </citation>
    <scope>NUCLEOTIDE SEQUENCE [LARGE SCALE GENOMIC DNA]</scope>
    <source>
        <strain evidence="5">DSM 24997</strain>
    </source>
</reference>
<gene>
    <name evidence="4" type="ORF">VN24_17185</name>
</gene>
<dbReference type="CDD" id="cd06558">
    <property type="entry name" value="crotonase-like"/>
    <property type="match status" value="1"/>
</dbReference>
<keyword evidence="5" id="KW-1185">Reference proteome</keyword>
<comment type="similarity">
    <text evidence="1 3">Belongs to the enoyl-CoA hydratase/isomerase family.</text>
</comment>
<dbReference type="KEGG" id="pbj:VN24_17185"/>
<dbReference type="AlphaFoldDB" id="A0A0D5NL28"/>
<dbReference type="SUPFAM" id="SSF52096">
    <property type="entry name" value="ClpP/crotonase"/>
    <property type="match status" value="1"/>
</dbReference>
<dbReference type="GO" id="GO:0006635">
    <property type="term" value="P:fatty acid beta-oxidation"/>
    <property type="evidence" value="ECO:0007669"/>
    <property type="project" value="TreeGrafter"/>
</dbReference>
<name>A0A0D5NL28_9BACL</name>
<dbReference type="InterPro" id="IPR029045">
    <property type="entry name" value="ClpP/crotonase-like_dom_sf"/>
</dbReference>
<dbReference type="OrthoDB" id="254175at2"/>
<dbReference type="RefSeq" id="WP_045671399.1">
    <property type="nucleotide sequence ID" value="NZ_CP011058.1"/>
</dbReference>
<accession>A0A0D5NL28</accession>
<evidence type="ECO:0000256" key="1">
    <source>
        <dbReference type="ARBA" id="ARBA00005254"/>
    </source>
</evidence>
<dbReference type="GO" id="GO:0016829">
    <property type="term" value="F:lyase activity"/>
    <property type="evidence" value="ECO:0007669"/>
    <property type="project" value="UniProtKB-KW"/>
</dbReference>
<dbReference type="InterPro" id="IPR018376">
    <property type="entry name" value="Enoyl-CoA_hyd/isom_CS"/>
</dbReference>
<dbReference type="InterPro" id="IPR014748">
    <property type="entry name" value="Enoyl-CoA_hydra_C"/>
</dbReference>
<organism evidence="4 5">
    <name type="scientific">Paenibacillus beijingensis</name>
    <dbReference type="NCBI Taxonomy" id="1126833"/>
    <lineage>
        <taxon>Bacteria</taxon>
        <taxon>Bacillati</taxon>
        <taxon>Bacillota</taxon>
        <taxon>Bacilli</taxon>
        <taxon>Bacillales</taxon>
        <taxon>Paenibacillaceae</taxon>
        <taxon>Paenibacillus</taxon>
    </lineage>
</organism>
<evidence type="ECO:0008006" key="6">
    <source>
        <dbReference type="Google" id="ProtNLM"/>
    </source>
</evidence>
<dbReference type="PROSITE" id="PS00166">
    <property type="entry name" value="ENOYL_COA_HYDRATASE"/>
    <property type="match status" value="1"/>
</dbReference>
<evidence type="ECO:0000313" key="5">
    <source>
        <dbReference type="Proteomes" id="UP000032633"/>
    </source>
</evidence>
<sequence>MAHLEEDRRIYLERDGEIATIVINRPEKRNAISLDMWRRLYDLLKEVEQDGTIRALVLRSDDEKAFSAGADIGEFDSVRASAESAKRYNTTAHQVEETLAQLGIPTIAMIRGFCIGAGCELSLMCDFRFADTSAVFAITPARLGMVYQLFGIRHLVRHVGPSGAKDMLYSARKVSAEEAFRMGLIDRLYDPGRLEAEVYDYARMLTRNSLLAISGTKRIIHEVLNGMTEENEEVAELVLSSYESPDYQSGVAAFLRKKNT</sequence>
<dbReference type="STRING" id="1126833.VN24_17185"/>
<dbReference type="Pfam" id="PF00378">
    <property type="entry name" value="ECH_1"/>
    <property type="match status" value="1"/>
</dbReference>
<dbReference type="PANTHER" id="PTHR11941">
    <property type="entry name" value="ENOYL-COA HYDRATASE-RELATED"/>
    <property type="match status" value="1"/>
</dbReference>
<dbReference type="Gene3D" id="3.90.226.10">
    <property type="entry name" value="2-enoyl-CoA Hydratase, Chain A, domain 1"/>
    <property type="match status" value="1"/>
</dbReference>
<dbReference type="PANTHER" id="PTHR11941:SF54">
    <property type="entry name" value="ENOYL-COA HYDRATASE, MITOCHONDRIAL"/>
    <property type="match status" value="1"/>
</dbReference>
<evidence type="ECO:0000256" key="2">
    <source>
        <dbReference type="ARBA" id="ARBA00023239"/>
    </source>
</evidence>
<dbReference type="Gene3D" id="1.10.12.10">
    <property type="entry name" value="Lyase 2-enoyl-coa Hydratase, Chain A, domain 2"/>
    <property type="match status" value="1"/>
</dbReference>
<dbReference type="InterPro" id="IPR001753">
    <property type="entry name" value="Enoyl-CoA_hydra/iso"/>
</dbReference>
<dbReference type="EMBL" id="CP011058">
    <property type="protein sequence ID" value="AJY75971.1"/>
    <property type="molecule type" value="Genomic_DNA"/>
</dbReference>
<keyword evidence="2" id="KW-0456">Lyase</keyword>
<protein>
    <recommendedName>
        <fullName evidence="6">Enoyl-CoA hydratase</fullName>
    </recommendedName>
</protein>
<dbReference type="HOGENOM" id="CLU_009834_7_3_9"/>
<evidence type="ECO:0000313" key="4">
    <source>
        <dbReference type="EMBL" id="AJY75971.1"/>
    </source>
</evidence>